<feature type="repeat" description="ANK" evidence="2">
    <location>
        <begin position="66"/>
        <end position="98"/>
    </location>
</feature>
<dbReference type="Proteomes" id="UP000006718">
    <property type="component" value="Chromosome 10"/>
</dbReference>
<feature type="coiled-coil region" evidence="3">
    <location>
        <begin position="773"/>
        <end position="951"/>
    </location>
</feature>
<dbReference type="Pfam" id="PF00023">
    <property type="entry name" value="Ank"/>
    <property type="match status" value="3"/>
</dbReference>
<dbReference type="FunCoup" id="A0A5F7ZBP3">
    <property type="interactions" value="12"/>
</dbReference>
<protein>
    <recommendedName>
        <fullName evidence="5">CCDC144C-like coiled-coil domain-containing protein</fullName>
    </recommendedName>
</protein>
<feature type="repeat" description="ANK" evidence="2">
    <location>
        <begin position="132"/>
        <end position="164"/>
    </location>
</feature>
<feature type="compositionally biased region" description="Basic and acidic residues" evidence="4">
    <location>
        <begin position="684"/>
        <end position="702"/>
    </location>
</feature>
<evidence type="ECO:0000313" key="6">
    <source>
        <dbReference type="Ensembl" id="ENSMMUP00000063031.1"/>
    </source>
</evidence>
<evidence type="ECO:0000256" key="1">
    <source>
        <dbReference type="ARBA" id="ARBA00023054"/>
    </source>
</evidence>
<dbReference type="GeneTree" id="ENSGT00940000163801"/>
<feature type="domain" description="CCDC144C-like coiled-coil" evidence="5">
    <location>
        <begin position="850"/>
        <end position="1082"/>
    </location>
</feature>
<feature type="repeat" description="ANK" evidence="2">
    <location>
        <begin position="165"/>
        <end position="197"/>
    </location>
</feature>
<dbReference type="VEuPathDB" id="HostDB:ENSMMUG00000050280"/>
<organism evidence="6 7">
    <name type="scientific">Macaca mulatta</name>
    <name type="common">Rhesus macaque</name>
    <dbReference type="NCBI Taxonomy" id="9544"/>
    <lineage>
        <taxon>Eukaryota</taxon>
        <taxon>Metazoa</taxon>
        <taxon>Chordata</taxon>
        <taxon>Craniata</taxon>
        <taxon>Vertebrata</taxon>
        <taxon>Euteleostomi</taxon>
        <taxon>Mammalia</taxon>
        <taxon>Eutheria</taxon>
        <taxon>Euarchontoglires</taxon>
        <taxon>Primates</taxon>
        <taxon>Haplorrhini</taxon>
        <taxon>Catarrhini</taxon>
        <taxon>Cercopithecidae</taxon>
        <taxon>Cercopithecinae</taxon>
        <taxon>Macaca</taxon>
    </lineage>
</organism>
<dbReference type="AlphaFoldDB" id="A0A5F7ZBP3"/>
<dbReference type="Ensembl" id="ENSMMUT00000084465.1">
    <property type="protein sequence ID" value="ENSMMUP00000063031.1"/>
    <property type="gene ID" value="ENSMMUG00000050280.1"/>
</dbReference>
<reference evidence="6" key="3">
    <citation type="submission" date="2025-08" db="UniProtKB">
        <authorList>
            <consortium name="Ensembl"/>
        </authorList>
    </citation>
    <scope>IDENTIFICATION</scope>
    <source>
        <strain evidence="6">17573</strain>
    </source>
</reference>
<dbReference type="InterPro" id="IPR002110">
    <property type="entry name" value="Ankyrin_rpt"/>
</dbReference>
<evidence type="ECO:0000256" key="3">
    <source>
        <dbReference type="SAM" id="Coils"/>
    </source>
</evidence>
<reference evidence="6" key="2">
    <citation type="submission" date="2019-01" db="EMBL/GenBank/DDBJ databases">
        <authorList>
            <person name="Graves T."/>
            <person name="Eichler E.E."/>
            <person name="Wilson R.K."/>
        </authorList>
    </citation>
    <scope>NUCLEOTIDE SEQUENCE [LARGE SCALE GENOMIC DNA]</scope>
    <source>
        <strain evidence="6">17573</strain>
    </source>
</reference>
<feature type="region of interest" description="Disordered" evidence="4">
    <location>
        <begin position="304"/>
        <end position="335"/>
    </location>
</feature>
<dbReference type="InterPro" id="IPR036770">
    <property type="entry name" value="Ankyrin_rpt-contain_sf"/>
</dbReference>
<proteinExistence type="predicted"/>
<reference evidence="7" key="1">
    <citation type="journal article" date="2007" name="Science">
        <title>Evolutionary and biomedical insights from the rhesus macaque genome.</title>
        <authorList>
            <person name="Gibbs R.A."/>
            <person name="Rogers J."/>
            <person name="Katze M.G."/>
            <person name="Bumgarner R."/>
            <person name="Weinstock G.M."/>
            <person name="Mardis E.R."/>
            <person name="Remington K.A."/>
            <person name="Strausberg R.L."/>
            <person name="Venter J.C."/>
            <person name="Wilson R.K."/>
            <person name="Batzer M.A."/>
            <person name="Bustamante C.D."/>
            <person name="Eichler E.E."/>
            <person name="Hahn M.W."/>
            <person name="Hardison R.C."/>
            <person name="Makova K.D."/>
            <person name="Miller W."/>
            <person name="Milosavljevic A."/>
            <person name="Palermo R.E."/>
            <person name="Siepel A."/>
            <person name="Sikela J.M."/>
            <person name="Attaway T."/>
            <person name="Bell S."/>
            <person name="Bernard K.E."/>
            <person name="Buhay C.J."/>
            <person name="Chandrabose M.N."/>
            <person name="Dao M."/>
            <person name="Davis C."/>
            <person name="Delehaunty K.D."/>
            <person name="Ding Y."/>
            <person name="Dinh H.H."/>
            <person name="Dugan-Rocha S."/>
            <person name="Fulton L.A."/>
            <person name="Gabisi R.A."/>
            <person name="Garner T.T."/>
            <person name="Godfrey J."/>
            <person name="Hawes A.C."/>
            <person name="Hernandez J."/>
            <person name="Hines S."/>
            <person name="Holder M."/>
            <person name="Hume J."/>
            <person name="Jhangiani S.N."/>
            <person name="Joshi V."/>
            <person name="Khan Z.M."/>
            <person name="Kirkness E.F."/>
            <person name="Cree A."/>
            <person name="Fowler R.G."/>
            <person name="Lee S."/>
            <person name="Lewis L.R."/>
            <person name="Li Z."/>
            <person name="Liu Y.-S."/>
            <person name="Moore S.M."/>
            <person name="Muzny D."/>
            <person name="Nazareth L.V."/>
            <person name="Ngo D.N."/>
            <person name="Okwuonu G.O."/>
            <person name="Pai G."/>
            <person name="Parker D."/>
            <person name="Paul H.A."/>
            <person name="Pfannkoch C."/>
            <person name="Pohl C.S."/>
            <person name="Rogers Y.-H.C."/>
            <person name="Ruiz S.J."/>
            <person name="Sabo A."/>
            <person name="Santibanez J."/>
            <person name="Schneider B.W."/>
            <person name="Smith S.M."/>
            <person name="Sodergren E."/>
            <person name="Svatek A.F."/>
            <person name="Utterback T.R."/>
            <person name="Vattathil S."/>
            <person name="Warren W."/>
            <person name="White C.S."/>
            <person name="Chinwalla A.T."/>
            <person name="Feng Y."/>
            <person name="Halpern A.L."/>
            <person name="Hillier L.W."/>
            <person name="Huang X."/>
            <person name="Minx P."/>
            <person name="Nelson J.O."/>
            <person name="Pepin K.H."/>
            <person name="Qin X."/>
            <person name="Sutton G.G."/>
            <person name="Venter E."/>
            <person name="Walenz B.P."/>
            <person name="Wallis J.W."/>
            <person name="Worley K.C."/>
            <person name="Yang S.-P."/>
            <person name="Jones S.M."/>
            <person name="Marra M.A."/>
            <person name="Rocchi M."/>
            <person name="Schein J.E."/>
            <person name="Baertsch R."/>
            <person name="Clarke L."/>
            <person name="Csuros M."/>
            <person name="Glasscock J."/>
            <person name="Harris R.A."/>
            <person name="Havlak P."/>
            <person name="Jackson A.R."/>
            <person name="Jiang H."/>
            <person name="Liu Y."/>
            <person name="Messina D.N."/>
            <person name="Shen Y."/>
            <person name="Song H.X.-Z."/>
            <person name="Wylie T."/>
            <person name="Zhang L."/>
            <person name="Birney E."/>
            <person name="Han K."/>
            <person name="Konkel M.K."/>
            <person name="Lee J."/>
            <person name="Smit A.F.A."/>
            <person name="Ullmer B."/>
            <person name="Wang H."/>
            <person name="Xing J."/>
            <person name="Burhans R."/>
            <person name="Cheng Z."/>
            <person name="Karro J.E."/>
            <person name="Ma J."/>
            <person name="Raney B."/>
            <person name="She X."/>
            <person name="Cox M.J."/>
            <person name="Demuth J.P."/>
            <person name="Dumas L.J."/>
            <person name="Han S.-G."/>
            <person name="Hopkins J."/>
            <person name="Karimpour-Fard A."/>
            <person name="Kim Y.H."/>
            <person name="Pollack J.R."/>
            <person name="Vinar T."/>
            <person name="Addo-Quaye C."/>
            <person name="Degenhardt J."/>
            <person name="Denby A."/>
            <person name="Hubisz M.J."/>
            <person name="Indap A."/>
            <person name="Kosiol C."/>
            <person name="Lahn B.T."/>
            <person name="Lawson H.A."/>
            <person name="Marklein A."/>
            <person name="Nielsen R."/>
            <person name="Vallender E.J."/>
            <person name="Clark A.G."/>
            <person name="Ferguson B."/>
            <person name="Hernandez R.D."/>
            <person name="Hirani K."/>
            <person name="Kehrer-Sawatzki H."/>
            <person name="Kolb J."/>
            <person name="Patil S."/>
            <person name="Pu L.-L."/>
            <person name="Ren Y."/>
            <person name="Smith D.G."/>
            <person name="Wheeler D.A."/>
            <person name="Schenck I."/>
            <person name="Ball E.V."/>
            <person name="Chen R."/>
            <person name="Cooper D.N."/>
            <person name="Giardine B."/>
            <person name="Hsu F."/>
            <person name="Kent W.J."/>
            <person name="Lesk A."/>
            <person name="Nelson D.L."/>
            <person name="O'brien W.E."/>
            <person name="Pruefer K."/>
            <person name="Stenson P.D."/>
            <person name="Wallace J.C."/>
            <person name="Ke H."/>
            <person name="Liu X.-M."/>
            <person name="Wang P."/>
            <person name="Xiang A.P."/>
            <person name="Yang F."/>
            <person name="Barber G.P."/>
            <person name="Haussler D."/>
            <person name="Karolchik D."/>
            <person name="Kern A.D."/>
            <person name="Kuhn R.M."/>
            <person name="Smith K.E."/>
            <person name="Zwieg A.S."/>
        </authorList>
    </citation>
    <scope>NUCLEOTIDE SEQUENCE [LARGE SCALE GENOMIC DNA]</scope>
    <source>
        <strain evidence="7">17573</strain>
    </source>
</reference>
<dbReference type="Bgee" id="ENSMMUG00000050280">
    <property type="expression patterns" value="Expressed in testis and 9 other cell types or tissues"/>
</dbReference>
<dbReference type="ExpressionAtlas" id="A0A5F7ZBP3">
    <property type="expression patterns" value="baseline"/>
</dbReference>
<dbReference type="SMART" id="SM00248">
    <property type="entry name" value="ANK"/>
    <property type="match status" value="5"/>
</dbReference>
<keyword evidence="2" id="KW-0040">ANK repeat</keyword>
<evidence type="ECO:0000259" key="5">
    <source>
        <dbReference type="Pfam" id="PF14915"/>
    </source>
</evidence>
<dbReference type="InterPro" id="IPR039497">
    <property type="entry name" value="CC144C-like_CC_dom"/>
</dbReference>
<feature type="compositionally biased region" description="Basic and acidic residues" evidence="4">
    <location>
        <begin position="711"/>
        <end position="730"/>
    </location>
</feature>
<evidence type="ECO:0000256" key="4">
    <source>
        <dbReference type="SAM" id="MobiDB-lite"/>
    </source>
</evidence>
<dbReference type="Pfam" id="PF12796">
    <property type="entry name" value="Ank_2"/>
    <property type="match status" value="1"/>
</dbReference>
<feature type="region of interest" description="Disordered" evidence="4">
    <location>
        <begin position="461"/>
        <end position="528"/>
    </location>
</feature>
<keyword evidence="7" id="KW-1185">Reference proteome</keyword>
<dbReference type="InterPro" id="IPR050657">
    <property type="entry name" value="Ankyrin_repeat_domain"/>
</dbReference>
<feature type="region of interest" description="Disordered" evidence="4">
    <location>
        <begin position="556"/>
        <end position="751"/>
    </location>
</feature>
<name>A0A5F7ZBP3_MACMU</name>
<keyword evidence="1 3" id="KW-0175">Coiled coil</keyword>
<reference evidence="6" key="4">
    <citation type="submission" date="2025-09" db="UniProtKB">
        <authorList>
            <consortium name="Ensembl"/>
        </authorList>
    </citation>
    <scope>IDENTIFICATION</scope>
    <source>
        <strain evidence="6">17573</strain>
    </source>
</reference>
<dbReference type="SMR" id="A0A5F7ZBP3"/>
<dbReference type="Pfam" id="PF14915">
    <property type="entry name" value="CCDC144C"/>
    <property type="match status" value="1"/>
</dbReference>
<gene>
    <name evidence="6" type="primary">LOC106992403</name>
</gene>
<feature type="repeat" description="ANK" evidence="2">
    <location>
        <begin position="99"/>
        <end position="131"/>
    </location>
</feature>
<accession>A0A5F7ZBP3</accession>
<dbReference type="PROSITE" id="PS50088">
    <property type="entry name" value="ANK_REPEAT"/>
    <property type="match status" value="4"/>
</dbReference>
<feature type="region of interest" description="Disordered" evidence="4">
    <location>
        <begin position="366"/>
        <end position="408"/>
    </location>
</feature>
<dbReference type="PANTHER" id="PTHR24147:SF1">
    <property type="entry name" value="ANKYRIN REPEAT DOMAIN-CONTAINING PROTEIN 20A1-RELATED"/>
    <property type="match status" value="1"/>
</dbReference>
<dbReference type="SUPFAM" id="SSF48403">
    <property type="entry name" value="Ankyrin repeat"/>
    <property type="match status" value="1"/>
</dbReference>
<dbReference type="InParanoid" id="A0A5F7ZBP3"/>
<dbReference type="PANTHER" id="PTHR24147">
    <property type="entry name" value="ANKYRIN REPEAT DOMAIN 36-RELATED"/>
    <property type="match status" value="1"/>
</dbReference>
<sequence length="1103" mass="124344">MKFFGFGSRRGQTVLGSIDHVYTGSGYRIRDSELQKIHKAAVKGDAAEVERCLARRSGDLDALDKQHRTALHLACASGHEKVVTLLINRKCQIDICDKENRTPLIQAIHCQEEACAVILLKHGANPNLKDIYGNTALHYAVYSESTSLAEKLLSHGANIEALDKDNNTPLLFAIICKKEKMVEFLLRNKASVHAVDRLRRTALMLAVHCDSPGIVNILLKQNINVFTQDMCGRDAEDYAASHHLTKIKQQILEHKKKILKYDKPDVGSSDESAVSIFHELRVDSLPTSDDEDLSVATKKCVPKYVSQPLPGPSHEKGNGIVNGKGKGEDVGSSDESAVSIFHELRVDSLPTSDDEDLSVAPKQCVPKKLSQPLPGPSHEKGNRIVNGKGEGPPAQHPSLKPSTKMEDPAVKGAVQRKKVQTLRADVGSSDESAVSIFHELRVDSLPTLDNEDLSVATKCVPEKLSHPSPGPSHEKGNRTVNGKGEGPPAQHPSLKPSTKMEDPAVKGTVQRKKVQTLRADDGSSDESAVSIFHELRVDSLPTLDDKDLSVAAKCVPEKLSQPLPGPSHEKGNRIVNGKGEGPPAQHPSLKPSTKMEDPAVKGAVQRKKVQTLRAEQSLLVASEEEQERRERSKKKQPQVKEGNNTNKSEKIPVSENLCDRTAAADRLPQQRKTGEMHPQQFPKKLKEERDRCTFKQENEEKINVNMLHKKNREELERKEKQHKKEVEAKQPEPTVQSLEMKPKTARNTPSQDFHTHEETEDLMDENCILKTDIAILRQEILTMKNDNLEKENEYLKDIKIVKERNAALEKSIKLNEEITKTAFQDQQELNDLKAENKRLNSELLKKKESKTERNLKLTLQNTQDISVQEKMSSDVSEVEDKNEFLTEQLSKTQIKFNTLKDKFRKTRDTLRTKSLALETLQNDLSQTQQQIKEMKEMYQNAEAKVSNSTGEWNCVEEGICQLQRENLWLEQQLDDVHQKEDRKEKVINIQRGSIESGKKDLLLQEKNKKLMNDYDHLKESLFRYEREKAERVVVVRQLQREVADSLKKLTTLESPPEGTSRCHINLDETQASKKKLFQVESQVCMKFNMSTVILQLIELYNMF</sequence>
<dbReference type="Gene3D" id="1.25.40.20">
    <property type="entry name" value="Ankyrin repeat-containing domain"/>
    <property type="match status" value="2"/>
</dbReference>
<dbReference type="STRING" id="9544.ENSMMUP00000063031"/>
<dbReference type="PROSITE" id="PS50297">
    <property type="entry name" value="ANK_REP_REGION"/>
    <property type="match status" value="2"/>
</dbReference>
<evidence type="ECO:0000313" key="7">
    <source>
        <dbReference type="Proteomes" id="UP000006718"/>
    </source>
</evidence>
<evidence type="ECO:0000256" key="2">
    <source>
        <dbReference type="PROSITE-ProRule" id="PRU00023"/>
    </source>
</evidence>